<organism evidence="1 2">
    <name type="scientific">Tetranychus urticae</name>
    <name type="common">Two-spotted spider mite</name>
    <dbReference type="NCBI Taxonomy" id="32264"/>
    <lineage>
        <taxon>Eukaryota</taxon>
        <taxon>Metazoa</taxon>
        <taxon>Ecdysozoa</taxon>
        <taxon>Arthropoda</taxon>
        <taxon>Chelicerata</taxon>
        <taxon>Arachnida</taxon>
        <taxon>Acari</taxon>
        <taxon>Acariformes</taxon>
        <taxon>Trombidiformes</taxon>
        <taxon>Prostigmata</taxon>
        <taxon>Eleutherengona</taxon>
        <taxon>Raphignathae</taxon>
        <taxon>Tetranychoidea</taxon>
        <taxon>Tetranychidae</taxon>
        <taxon>Tetranychus</taxon>
    </lineage>
</organism>
<dbReference type="HOGENOM" id="CLU_2963806_0_0_1"/>
<dbReference type="EnsemblMetazoa" id="tetur27g00360.1">
    <property type="protein sequence ID" value="tetur27g00360.1"/>
    <property type="gene ID" value="tetur27g00360"/>
</dbReference>
<name>T1KYE3_TETUR</name>
<protein>
    <submittedName>
        <fullName evidence="1">Uncharacterized protein</fullName>
    </submittedName>
</protein>
<proteinExistence type="predicted"/>
<dbReference type="Proteomes" id="UP000015104">
    <property type="component" value="Unassembled WGS sequence"/>
</dbReference>
<evidence type="ECO:0000313" key="1">
    <source>
        <dbReference type="EnsemblMetazoa" id="tetur27g00360.1"/>
    </source>
</evidence>
<reference evidence="1" key="2">
    <citation type="submission" date="2015-06" db="UniProtKB">
        <authorList>
            <consortium name="EnsemblMetazoa"/>
        </authorList>
    </citation>
    <scope>IDENTIFICATION</scope>
</reference>
<accession>T1KYE3</accession>
<reference evidence="2" key="1">
    <citation type="submission" date="2011-08" db="EMBL/GenBank/DDBJ databases">
        <authorList>
            <person name="Rombauts S."/>
        </authorList>
    </citation>
    <scope>NUCLEOTIDE SEQUENCE</scope>
    <source>
        <strain evidence="2">London</strain>
    </source>
</reference>
<dbReference type="AlphaFoldDB" id="T1KYE3"/>
<evidence type="ECO:0000313" key="2">
    <source>
        <dbReference type="Proteomes" id="UP000015104"/>
    </source>
</evidence>
<dbReference type="EMBL" id="CAEY01000711">
    <property type="status" value="NOT_ANNOTATED_CDS"/>
    <property type="molecule type" value="Genomic_DNA"/>
</dbReference>
<keyword evidence="2" id="KW-1185">Reference proteome</keyword>
<sequence length="59" mass="7272">MNIPNPKGIKKFSMVRPKIAINNTPRQTLTQLYMVWLLRRFHWLNGSRWFQDRRLLNQF</sequence>